<comment type="caution">
    <text evidence="1">The sequence shown here is derived from an EMBL/GenBank/DDBJ whole genome shotgun (WGS) entry which is preliminary data.</text>
</comment>
<sequence length="91" mass="9834">MKTCCVLHNYVRERDGYKFEDTLCIPGLEEIPNGVRRATRRAPIPAPARSLGVGAAPPAPPDAALFSQRLRDAASLGALTAPRFAFDGDIR</sequence>
<proteinExistence type="predicted"/>
<protein>
    <recommendedName>
        <fullName evidence="3">DDE Tnp4 domain-containing protein</fullName>
    </recommendedName>
</protein>
<evidence type="ECO:0000313" key="1">
    <source>
        <dbReference type="EMBL" id="GBP48537.1"/>
    </source>
</evidence>
<dbReference type="Proteomes" id="UP000299102">
    <property type="component" value="Unassembled WGS sequence"/>
</dbReference>
<organism evidence="1 2">
    <name type="scientific">Eumeta variegata</name>
    <name type="common">Bagworm moth</name>
    <name type="synonym">Eumeta japonica</name>
    <dbReference type="NCBI Taxonomy" id="151549"/>
    <lineage>
        <taxon>Eukaryota</taxon>
        <taxon>Metazoa</taxon>
        <taxon>Ecdysozoa</taxon>
        <taxon>Arthropoda</taxon>
        <taxon>Hexapoda</taxon>
        <taxon>Insecta</taxon>
        <taxon>Pterygota</taxon>
        <taxon>Neoptera</taxon>
        <taxon>Endopterygota</taxon>
        <taxon>Lepidoptera</taxon>
        <taxon>Glossata</taxon>
        <taxon>Ditrysia</taxon>
        <taxon>Tineoidea</taxon>
        <taxon>Psychidae</taxon>
        <taxon>Oiketicinae</taxon>
        <taxon>Eumeta</taxon>
    </lineage>
</organism>
<evidence type="ECO:0008006" key="3">
    <source>
        <dbReference type="Google" id="ProtNLM"/>
    </source>
</evidence>
<keyword evidence="2" id="KW-1185">Reference proteome</keyword>
<evidence type="ECO:0000313" key="2">
    <source>
        <dbReference type="Proteomes" id="UP000299102"/>
    </source>
</evidence>
<dbReference type="EMBL" id="BGZK01000526">
    <property type="protein sequence ID" value="GBP48537.1"/>
    <property type="molecule type" value="Genomic_DNA"/>
</dbReference>
<dbReference type="AlphaFoldDB" id="A0A4C1WEE4"/>
<dbReference type="OrthoDB" id="1681765at2759"/>
<name>A0A4C1WEE4_EUMVA</name>
<accession>A0A4C1WEE4</accession>
<gene>
    <name evidence="1" type="ORF">EVAR_38509_1</name>
</gene>
<reference evidence="1 2" key="1">
    <citation type="journal article" date="2019" name="Commun. Biol.">
        <title>The bagworm genome reveals a unique fibroin gene that provides high tensile strength.</title>
        <authorList>
            <person name="Kono N."/>
            <person name="Nakamura H."/>
            <person name="Ohtoshi R."/>
            <person name="Tomita M."/>
            <person name="Numata K."/>
            <person name="Arakawa K."/>
        </authorList>
    </citation>
    <scope>NUCLEOTIDE SEQUENCE [LARGE SCALE GENOMIC DNA]</scope>
</reference>